<organism evidence="3 4">
    <name type="scientific">Zizania palustris</name>
    <name type="common">Northern wild rice</name>
    <dbReference type="NCBI Taxonomy" id="103762"/>
    <lineage>
        <taxon>Eukaryota</taxon>
        <taxon>Viridiplantae</taxon>
        <taxon>Streptophyta</taxon>
        <taxon>Embryophyta</taxon>
        <taxon>Tracheophyta</taxon>
        <taxon>Spermatophyta</taxon>
        <taxon>Magnoliopsida</taxon>
        <taxon>Liliopsida</taxon>
        <taxon>Poales</taxon>
        <taxon>Poaceae</taxon>
        <taxon>BOP clade</taxon>
        <taxon>Oryzoideae</taxon>
        <taxon>Oryzeae</taxon>
        <taxon>Zizaniinae</taxon>
        <taxon>Zizania</taxon>
    </lineage>
</organism>
<dbReference type="Proteomes" id="UP000729402">
    <property type="component" value="Unassembled WGS sequence"/>
</dbReference>
<dbReference type="AlphaFoldDB" id="A0A8J5WJZ4"/>
<feature type="signal peptide" evidence="2">
    <location>
        <begin position="1"/>
        <end position="28"/>
    </location>
</feature>
<keyword evidence="2" id="KW-0732">Signal</keyword>
<protein>
    <recommendedName>
        <fullName evidence="5">Glycine-rich protein</fullName>
    </recommendedName>
</protein>
<evidence type="ECO:0008006" key="5">
    <source>
        <dbReference type="Google" id="ProtNLM"/>
    </source>
</evidence>
<proteinExistence type="predicted"/>
<evidence type="ECO:0000313" key="3">
    <source>
        <dbReference type="EMBL" id="KAG8089807.1"/>
    </source>
</evidence>
<keyword evidence="4" id="KW-1185">Reference proteome</keyword>
<accession>A0A8J5WJZ4</accession>
<evidence type="ECO:0000256" key="2">
    <source>
        <dbReference type="SAM" id="SignalP"/>
    </source>
</evidence>
<dbReference type="EMBL" id="JAAALK010000081">
    <property type="protein sequence ID" value="KAG8089807.1"/>
    <property type="molecule type" value="Genomic_DNA"/>
</dbReference>
<feature type="compositionally biased region" description="Gly residues" evidence="1">
    <location>
        <begin position="47"/>
        <end position="63"/>
    </location>
</feature>
<feature type="region of interest" description="Disordered" evidence="1">
    <location>
        <begin position="34"/>
        <end position="63"/>
    </location>
</feature>
<sequence>MKAAGLLLPPAAAAALLLALLLIMEVGCDDPDGGELSRRGNPYNGWRGPGYGRGGGGGSGQGRSGYGAAGNVGYGHELVKEPGSPYHRPLPYCHCPPCRS</sequence>
<reference evidence="3" key="2">
    <citation type="submission" date="2021-02" db="EMBL/GenBank/DDBJ databases">
        <authorList>
            <person name="Kimball J.A."/>
            <person name="Haas M.W."/>
            <person name="Macchietto M."/>
            <person name="Kono T."/>
            <person name="Duquette J."/>
            <person name="Shao M."/>
        </authorList>
    </citation>
    <scope>NUCLEOTIDE SEQUENCE</scope>
    <source>
        <tissue evidence="3">Fresh leaf tissue</tissue>
    </source>
</reference>
<feature type="chain" id="PRO_5035186145" description="Glycine-rich protein" evidence="2">
    <location>
        <begin position="29"/>
        <end position="100"/>
    </location>
</feature>
<gene>
    <name evidence="3" type="ORF">GUJ93_ZPchr0011g27340</name>
</gene>
<evidence type="ECO:0000256" key="1">
    <source>
        <dbReference type="SAM" id="MobiDB-lite"/>
    </source>
</evidence>
<evidence type="ECO:0000313" key="4">
    <source>
        <dbReference type="Proteomes" id="UP000729402"/>
    </source>
</evidence>
<name>A0A8J5WJZ4_ZIZPA</name>
<comment type="caution">
    <text evidence="3">The sequence shown here is derived from an EMBL/GenBank/DDBJ whole genome shotgun (WGS) entry which is preliminary data.</text>
</comment>
<reference evidence="3" key="1">
    <citation type="journal article" date="2021" name="bioRxiv">
        <title>Whole Genome Assembly and Annotation of Northern Wild Rice, Zizania palustris L., Supports a Whole Genome Duplication in the Zizania Genus.</title>
        <authorList>
            <person name="Haas M."/>
            <person name="Kono T."/>
            <person name="Macchietto M."/>
            <person name="Millas R."/>
            <person name="McGilp L."/>
            <person name="Shao M."/>
            <person name="Duquette J."/>
            <person name="Hirsch C.N."/>
            <person name="Kimball J."/>
        </authorList>
    </citation>
    <scope>NUCLEOTIDE SEQUENCE</scope>
    <source>
        <tissue evidence="3">Fresh leaf tissue</tissue>
    </source>
</reference>